<protein>
    <recommendedName>
        <fullName evidence="13">Nickel/cobalt efflux system</fullName>
    </recommendedName>
</protein>
<comment type="caution">
    <text evidence="14">The sequence shown here is derived from an EMBL/GenBank/DDBJ whole genome shotgun (WGS) entry which is preliminary data.</text>
</comment>
<feature type="transmembrane region" description="Helical" evidence="13">
    <location>
        <begin position="221"/>
        <end position="241"/>
    </location>
</feature>
<sequence length="318" mass="32759">MAGRPARQRPTSGRLKQLVPLILLFSLAAACAALLLHALALPELAYRTAGLQREVQTAMAESLRAIRAAEPAALAGLCALTFTYGLLHAIGPGHGKLLLGATAVSSGVSLWTVSLLTLASSLCQSLVAVIVVGLGIGLFETTSRSLTDAADQLLLPVSYAAIAMIGLVLIFRGIRAAWQARANGGGQPTHLVSQEDATCSCGHRHGPRPDEIAGLTSLREMAWIVASIAIRPCTGALFLLLISWRLGILPAGILATFAMGAGTAAFNLVVSASGVGLRNLISRVGGGWRFAAYLSPFAQVTAGLIVATASLVGLSALL</sequence>
<evidence type="ECO:0000256" key="4">
    <source>
        <dbReference type="ARBA" id="ARBA00022448"/>
    </source>
</evidence>
<comment type="similarity">
    <text evidence="13">Belongs to the NiCoT transporter (TC 2.A.52) family.</text>
</comment>
<accession>A0A2M8IY38</accession>
<keyword evidence="11 13" id="KW-0472">Membrane</keyword>
<keyword evidence="12" id="KW-0170">Cobalt</keyword>
<keyword evidence="7 13" id="KW-0812">Transmembrane</keyword>
<evidence type="ECO:0000256" key="9">
    <source>
        <dbReference type="ARBA" id="ARBA00023065"/>
    </source>
</evidence>
<gene>
    <name evidence="14" type="ORF">CVM52_17050</name>
</gene>
<keyword evidence="4 13" id="KW-0813">Transport</keyword>
<dbReference type="GO" id="GO:0006824">
    <property type="term" value="P:cobalt ion transport"/>
    <property type="evidence" value="ECO:0007669"/>
    <property type="project" value="UniProtKB-KW"/>
</dbReference>
<dbReference type="GO" id="GO:0010045">
    <property type="term" value="P:response to nickel cation"/>
    <property type="evidence" value="ECO:0007669"/>
    <property type="project" value="TreeGrafter"/>
</dbReference>
<evidence type="ECO:0000256" key="10">
    <source>
        <dbReference type="ARBA" id="ARBA00023112"/>
    </source>
</evidence>
<comment type="function">
    <text evidence="1">Efflux system for nickel and cobalt.</text>
</comment>
<feature type="transmembrane region" description="Helical" evidence="13">
    <location>
        <begin position="125"/>
        <end position="141"/>
    </location>
</feature>
<dbReference type="GO" id="GO:0032025">
    <property type="term" value="P:response to cobalt ion"/>
    <property type="evidence" value="ECO:0007669"/>
    <property type="project" value="TreeGrafter"/>
</dbReference>
<organism evidence="14 15">
    <name type="scientific">Pseudooceanicola lipolyticus</name>
    <dbReference type="NCBI Taxonomy" id="2029104"/>
    <lineage>
        <taxon>Bacteria</taxon>
        <taxon>Pseudomonadati</taxon>
        <taxon>Pseudomonadota</taxon>
        <taxon>Alphaproteobacteria</taxon>
        <taxon>Rhodobacterales</taxon>
        <taxon>Paracoccaceae</taxon>
        <taxon>Pseudooceanicola</taxon>
    </lineage>
</organism>
<dbReference type="Pfam" id="PF03824">
    <property type="entry name" value="NicO"/>
    <property type="match status" value="1"/>
</dbReference>
<evidence type="ECO:0000256" key="6">
    <source>
        <dbReference type="ARBA" id="ARBA00022596"/>
    </source>
</evidence>
<comment type="subcellular location">
    <subcellularLocation>
        <location evidence="2 13">Cell membrane</location>
        <topology evidence="2 13">Multi-pass membrane protein</topology>
    </subcellularLocation>
</comment>
<evidence type="ECO:0000256" key="8">
    <source>
        <dbReference type="ARBA" id="ARBA00022989"/>
    </source>
</evidence>
<dbReference type="GO" id="GO:0005886">
    <property type="term" value="C:plasma membrane"/>
    <property type="evidence" value="ECO:0007669"/>
    <property type="project" value="UniProtKB-SubCell"/>
</dbReference>
<dbReference type="PANTHER" id="PTHR40659">
    <property type="entry name" value="NICKEL/COBALT EFFLUX SYSTEM RCNA"/>
    <property type="match status" value="1"/>
</dbReference>
<keyword evidence="8 13" id="KW-1133">Transmembrane helix</keyword>
<evidence type="ECO:0000256" key="2">
    <source>
        <dbReference type="ARBA" id="ARBA00004651"/>
    </source>
</evidence>
<evidence type="ECO:0000256" key="11">
    <source>
        <dbReference type="ARBA" id="ARBA00023136"/>
    </source>
</evidence>
<feature type="transmembrane region" description="Helical" evidence="13">
    <location>
        <begin position="290"/>
        <end position="317"/>
    </location>
</feature>
<feature type="transmembrane region" description="Helical" evidence="13">
    <location>
        <begin position="248"/>
        <end position="270"/>
    </location>
</feature>
<feature type="transmembrane region" description="Helical" evidence="13">
    <location>
        <begin position="72"/>
        <end position="90"/>
    </location>
</feature>
<evidence type="ECO:0000313" key="14">
    <source>
        <dbReference type="EMBL" id="PJE35455.1"/>
    </source>
</evidence>
<keyword evidence="5" id="KW-1003">Cell membrane</keyword>
<keyword evidence="3" id="KW-0171">Cobalt transport</keyword>
<dbReference type="AlphaFoldDB" id="A0A2M8IY38"/>
<keyword evidence="15" id="KW-1185">Reference proteome</keyword>
<proteinExistence type="inferred from homology"/>
<dbReference type="InterPro" id="IPR051224">
    <property type="entry name" value="NiCoT_RcnA"/>
</dbReference>
<dbReference type="Proteomes" id="UP000231553">
    <property type="component" value="Unassembled WGS sequence"/>
</dbReference>
<dbReference type="InterPro" id="IPR011541">
    <property type="entry name" value="Ni/Co_transpt_high_affinity"/>
</dbReference>
<evidence type="ECO:0000256" key="12">
    <source>
        <dbReference type="ARBA" id="ARBA00023285"/>
    </source>
</evidence>
<evidence type="ECO:0000313" key="15">
    <source>
        <dbReference type="Proteomes" id="UP000231553"/>
    </source>
</evidence>
<keyword evidence="6" id="KW-0533">Nickel</keyword>
<dbReference type="PROSITE" id="PS51257">
    <property type="entry name" value="PROKAR_LIPOPROTEIN"/>
    <property type="match status" value="1"/>
</dbReference>
<evidence type="ECO:0000256" key="5">
    <source>
        <dbReference type="ARBA" id="ARBA00022475"/>
    </source>
</evidence>
<name>A0A2M8IY38_9RHOB</name>
<reference evidence="14 15" key="1">
    <citation type="journal article" date="2018" name="Int. J. Syst. Evol. Microbiol.">
        <title>Pseudooceanicola lipolyticus sp. nov., a marine alphaproteobacterium, reclassification of Oceanicola flagellatus as Pseudooceanicola flagellatus comb. nov. and emended description of the genus Pseudooceanicola.</title>
        <authorList>
            <person name="Huang M.-M."/>
            <person name="Guo L.-L."/>
            <person name="Wu Y.-H."/>
            <person name="Lai Q.-L."/>
            <person name="Shao Z.-Z."/>
            <person name="Wang C.-S."/>
            <person name="Wu M."/>
            <person name="Xu X.-W."/>
        </authorList>
    </citation>
    <scope>NUCLEOTIDE SEQUENCE [LARGE SCALE GENOMIC DNA]</scope>
    <source>
        <strain evidence="14 15">157</strain>
    </source>
</reference>
<evidence type="ECO:0000256" key="1">
    <source>
        <dbReference type="ARBA" id="ARBA00002510"/>
    </source>
</evidence>
<keyword evidence="10" id="KW-0921">Nickel transport</keyword>
<evidence type="ECO:0000256" key="3">
    <source>
        <dbReference type="ARBA" id="ARBA00022426"/>
    </source>
</evidence>
<dbReference type="GO" id="GO:0015099">
    <property type="term" value="F:nickel cation transmembrane transporter activity"/>
    <property type="evidence" value="ECO:0007669"/>
    <property type="project" value="UniProtKB-UniRule"/>
</dbReference>
<evidence type="ECO:0000256" key="13">
    <source>
        <dbReference type="RuleBase" id="RU362101"/>
    </source>
</evidence>
<feature type="transmembrane region" description="Helical" evidence="13">
    <location>
        <begin position="153"/>
        <end position="174"/>
    </location>
</feature>
<keyword evidence="9" id="KW-0406">Ion transport</keyword>
<dbReference type="PANTHER" id="PTHR40659:SF1">
    <property type="entry name" value="NICKEL_COBALT EFFLUX SYSTEM RCNA"/>
    <property type="match status" value="1"/>
</dbReference>
<evidence type="ECO:0000256" key="7">
    <source>
        <dbReference type="ARBA" id="ARBA00022692"/>
    </source>
</evidence>
<dbReference type="EMBL" id="PGTB01000090">
    <property type="protein sequence ID" value="PJE35455.1"/>
    <property type="molecule type" value="Genomic_DNA"/>
</dbReference>
<dbReference type="GO" id="GO:0046583">
    <property type="term" value="F:monoatomic cation efflux transmembrane transporter activity"/>
    <property type="evidence" value="ECO:0007669"/>
    <property type="project" value="TreeGrafter"/>
</dbReference>